<reference evidence="5 6" key="1">
    <citation type="submission" date="2018-09" db="EMBL/GenBank/DDBJ databases">
        <title>A high-quality reference genome of wild soybean provides a powerful tool to mine soybean genomes.</title>
        <authorList>
            <person name="Xie M."/>
            <person name="Chung C.Y.L."/>
            <person name="Li M.-W."/>
            <person name="Wong F.-L."/>
            <person name="Chan T.-F."/>
            <person name="Lam H.-M."/>
        </authorList>
    </citation>
    <scope>NUCLEOTIDE SEQUENCE [LARGE SCALE GENOMIC DNA]</scope>
    <source>
        <strain evidence="6">cv. W05</strain>
        <tissue evidence="5">Hypocotyl of etiolated seedlings</tissue>
    </source>
</reference>
<feature type="transmembrane region" description="Helical" evidence="4">
    <location>
        <begin position="55"/>
        <end position="76"/>
    </location>
</feature>
<dbReference type="GO" id="GO:0016020">
    <property type="term" value="C:membrane"/>
    <property type="evidence" value="ECO:0007669"/>
    <property type="project" value="InterPro"/>
</dbReference>
<dbReference type="GO" id="GO:0022857">
    <property type="term" value="F:transmembrane transporter activity"/>
    <property type="evidence" value="ECO:0007669"/>
    <property type="project" value="InterPro"/>
</dbReference>
<evidence type="ECO:0000256" key="2">
    <source>
        <dbReference type="ARBA" id="ARBA00022989"/>
    </source>
</evidence>
<dbReference type="Proteomes" id="UP000289340">
    <property type="component" value="Chromosome 8"/>
</dbReference>
<name>A0A445JPU4_GLYSO</name>
<dbReference type="InterPro" id="IPR030184">
    <property type="entry name" value="WAT1-related"/>
</dbReference>
<proteinExistence type="predicted"/>
<keyword evidence="6" id="KW-1185">Reference proteome</keyword>
<comment type="caution">
    <text evidence="5">The sequence shown here is derived from an EMBL/GenBank/DDBJ whole genome shotgun (WGS) entry which is preliminary data.</text>
</comment>
<dbReference type="PANTHER" id="PTHR31218">
    <property type="entry name" value="WAT1-RELATED PROTEIN"/>
    <property type="match status" value="1"/>
</dbReference>
<evidence type="ECO:0000256" key="4">
    <source>
        <dbReference type="SAM" id="Phobius"/>
    </source>
</evidence>
<gene>
    <name evidence="5" type="ORF">D0Y65_022716</name>
</gene>
<evidence type="ECO:0000256" key="3">
    <source>
        <dbReference type="ARBA" id="ARBA00023136"/>
    </source>
</evidence>
<evidence type="ECO:0000313" key="5">
    <source>
        <dbReference type="EMBL" id="RZC00513.1"/>
    </source>
</evidence>
<accession>A0A445JPU4</accession>
<keyword evidence="1 4" id="KW-0812">Transmembrane</keyword>
<sequence>MAYFLVDDTSSHLFSFIFRCISMNRLGRHTYTHFYMEGNARVEACLSHGVGAATYAYAIFNLVPAITFILSILCGYENLNVRTAAGKAKVLGTILGINGSMLPSFFKGVKINIWNFHINLLHSHLGMQTPKTEWLQGTVTSGFVIIATTGCVRKRGPLYASVFNPLYLVLVA</sequence>
<keyword evidence="2 4" id="KW-1133">Transmembrane helix</keyword>
<evidence type="ECO:0008006" key="7">
    <source>
        <dbReference type="Google" id="ProtNLM"/>
    </source>
</evidence>
<dbReference type="AlphaFoldDB" id="A0A445JPU4"/>
<organism evidence="5 6">
    <name type="scientific">Glycine soja</name>
    <name type="common">Wild soybean</name>
    <dbReference type="NCBI Taxonomy" id="3848"/>
    <lineage>
        <taxon>Eukaryota</taxon>
        <taxon>Viridiplantae</taxon>
        <taxon>Streptophyta</taxon>
        <taxon>Embryophyta</taxon>
        <taxon>Tracheophyta</taxon>
        <taxon>Spermatophyta</taxon>
        <taxon>Magnoliopsida</taxon>
        <taxon>eudicotyledons</taxon>
        <taxon>Gunneridae</taxon>
        <taxon>Pentapetalae</taxon>
        <taxon>rosids</taxon>
        <taxon>fabids</taxon>
        <taxon>Fabales</taxon>
        <taxon>Fabaceae</taxon>
        <taxon>Papilionoideae</taxon>
        <taxon>50 kb inversion clade</taxon>
        <taxon>NPAAA clade</taxon>
        <taxon>indigoferoid/millettioid clade</taxon>
        <taxon>Phaseoleae</taxon>
        <taxon>Glycine</taxon>
        <taxon>Glycine subgen. Soja</taxon>
    </lineage>
</organism>
<evidence type="ECO:0000313" key="6">
    <source>
        <dbReference type="Proteomes" id="UP000289340"/>
    </source>
</evidence>
<protein>
    <recommendedName>
        <fullName evidence="7">WAT1-related protein</fullName>
    </recommendedName>
</protein>
<dbReference type="EMBL" id="QZWG01000008">
    <property type="protein sequence ID" value="RZC00513.1"/>
    <property type="molecule type" value="Genomic_DNA"/>
</dbReference>
<keyword evidence="3 4" id="KW-0472">Membrane</keyword>
<evidence type="ECO:0000256" key="1">
    <source>
        <dbReference type="ARBA" id="ARBA00022692"/>
    </source>
</evidence>